<keyword evidence="2" id="KW-1185">Reference proteome</keyword>
<dbReference type="SUPFAM" id="SSF53335">
    <property type="entry name" value="S-adenosyl-L-methionine-dependent methyltransferases"/>
    <property type="match status" value="1"/>
</dbReference>
<dbReference type="EMBL" id="BAAAMU010000046">
    <property type="protein sequence ID" value="GAA1652298.1"/>
    <property type="molecule type" value="Genomic_DNA"/>
</dbReference>
<dbReference type="Gene3D" id="3.40.50.150">
    <property type="entry name" value="Vaccinia Virus protein VP39"/>
    <property type="match status" value="1"/>
</dbReference>
<comment type="caution">
    <text evidence="1">The sequence shown here is derived from an EMBL/GenBank/DDBJ whole genome shotgun (WGS) entry which is preliminary data.</text>
</comment>
<evidence type="ECO:0000313" key="2">
    <source>
        <dbReference type="Proteomes" id="UP001500064"/>
    </source>
</evidence>
<evidence type="ECO:0008006" key="3">
    <source>
        <dbReference type="Google" id="ProtNLM"/>
    </source>
</evidence>
<evidence type="ECO:0000313" key="1">
    <source>
        <dbReference type="EMBL" id="GAA1652298.1"/>
    </source>
</evidence>
<reference evidence="2" key="1">
    <citation type="journal article" date="2019" name="Int. J. Syst. Evol. Microbiol.">
        <title>The Global Catalogue of Microorganisms (GCM) 10K type strain sequencing project: providing services to taxonomists for standard genome sequencing and annotation.</title>
        <authorList>
            <consortium name="The Broad Institute Genomics Platform"/>
            <consortium name="The Broad Institute Genome Sequencing Center for Infectious Disease"/>
            <person name="Wu L."/>
            <person name="Ma J."/>
        </authorList>
    </citation>
    <scope>NUCLEOTIDE SEQUENCE [LARGE SCALE GENOMIC DNA]</scope>
    <source>
        <strain evidence="2">JCM 13929</strain>
    </source>
</reference>
<dbReference type="Proteomes" id="UP001500064">
    <property type="component" value="Unassembled WGS sequence"/>
</dbReference>
<protein>
    <recommendedName>
        <fullName evidence="3">Class I SAM-dependent methyltransferase</fullName>
    </recommendedName>
</protein>
<organism evidence="1 2">
    <name type="scientific">Nonomuraea maheshkhaliensis</name>
    <dbReference type="NCBI Taxonomy" id="419590"/>
    <lineage>
        <taxon>Bacteria</taxon>
        <taxon>Bacillati</taxon>
        <taxon>Actinomycetota</taxon>
        <taxon>Actinomycetes</taxon>
        <taxon>Streptosporangiales</taxon>
        <taxon>Streptosporangiaceae</taxon>
        <taxon>Nonomuraea</taxon>
    </lineage>
</organism>
<name>A0ABP4RIR7_9ACTN</name>
<accession>A0ABP4RIR7</accession>
<sequence>MVGAAREHCAGLGNVEVVAGDLTEIAFQQCDFVVAYLTMHFLPPGLRRQVPRRICQGAASRRGLLHVRQGPGARRPARGSDHDAALPAILKYLAFEGFIAIT</sequence>
<proteinExistence type="predicted"/>
<gene>
    <name evidence="1" type="ORF">GCM10009733_056960</name>
</gene>
<dbReference type="InterPro" id="IPR029063">
    <property type="entry name" value="SAM-dependent_MTases_sf"/>
</dbReference>